<organism evidence="12 13">
    <name type="scientific">Plasmodium falciparum (isolate Palo Alto / Uganda)</name>
    <dbReference type="NCBI Taxonomy" id="57270"/>
    <lineage>
        <taxon>Eukaryota</taxon>
        <taxon>Sar</taxon>
        <taxon>Alveolata</taxon>
        <taxon>Apicomplexa</taxon>
        <taxon>Aconoidasida</taxon>
        <taxon>Haemosporida</taxon>
        <taxon>Plasmodiidae</taxon>
        <taxon>Plasmodium</taxon>
        <taxon>Plasmodium (Laverania)</taxon>
    </lineage>
</organism>
<keyword evidence="7 11" id="KW-0472">Membrane</keyword>
<evidence type="ECO:0000256" key="3">
    <source>
        <dbReference type="ARBA" id="ARBA00022475"/>
    </source>
</evidence>
<keyword evidence="6 11" id="KW-1133">Transmembrane helix</keyword>
<evidence type="ECO:0000256" key="5">
    <source>
        <dbReference type="ARBA" id="ARBA00022824"/>
    </source>
</evidence>
<accession>W4J4E4</accession>
<evidence type="ECO:0000256" key="11">
    <source>
        <dbReference type="SAM" id="Phobius"/>
    </source>
</evidence>
<keyword evidence="5" id="KW-0256">Endoplasmic reticulum</keyword>
<keyword evidence="3" id="KW-1003">Cell membrane</keyword>
<comment type="subcellular location">
    <subcellularLocation>
        <location evidence="2">Cell membrane</location>
        <topology evidence="2">Multi-pass membrane protein</topology>
    </subcellularLocation>
    <subcellularLocation>
        <location evidence="1">Endoplasmic reticulum membrane</location>
        <topology evidence="1">Multi-pass membrane protein</topology>
    </subcellularLocation>
</comment>
<sequence length="154" mass="18035">MNLFNIIFQESANIIDLAGIYYILSHKHTNSINLNERILSFSNLSKTCLLFMWMKNTSGKTKINAVNSLLVYFTFILPLVNRIILIKEESFRSDIFIQLLFEFALTFILSIITKFIFSSQLNVSHEHKNATYSDDEIYQVNKDLKKKDKKKKKN</sequence>
<name>W4J4E4_PLAFP</name>
<evidence type="ECO:0000256" key="4">
    <source>
        <dbReference type="ARBA" id="ARBA00022692"/>
    </source>
</evidence>
<feature type="transmembrane region" description="Helical" evidence="11">
    <location>
        <begin position="66"/>
        <end position="84"/>
    </location>
</feature>
<proteinExistence type="inferred from homology"/>
<evidence type="ECO:0000256" key="2">
    <source>
        <dbReference type="ARBA" id="ARBA00004651"/>
    </source>
</evidence>
<dbReference type="PANTHER" id="PTHR12869:SF0">
    <property type="entry name" value="BOS COMPLEX SUBUNIT TMEM147"/>
    <property type="match status" value="1"/>
</dbReference>
<dbReference type="GO" id="GO:0005789">
    <property type="term" value="C:endoplasmic reticulum membrane"/>
    <property type="evidence" value="ECO:0007669"/>
    <property type="project" value="UniProtKB-SubCell"/>
</dbReference>
<protein>
    <recommendedName>
        <fullName evidence="9">BOS complex subunit TMEM147</fullName>
    </recommendedName>
    <alternativeName>
        <fullName evidence="10">Transmembrane protein 147</fullName>
    </alternativeName>
</protein>
<evidence type="ECO:0000313" key="13">
    <source>
        <dbReference type="Proteomes" id="UP000019103"/>
    </source>
</evidence>
<evidence type="ECO:0000256" key="10">
    <source>
        <dbReference type="ARBA" id="ARBA00034899"/>
    </source>
</evidence>
<dbReference type="EMBL" id="KI927303">
    <property type="protein sequence ID" value="ETW56486.1"/>
    <property type="molecule type" value="Genomic_DNA"/>
</dbReference>
<dbReference type="GO" id="GO:0005886">
    <property type="term" value="C:plasma membrane"/>
    <property type="evidence" value="ECO:0007669"/>
    <property type="project" value="UniProtKB-SubCell"/>
</dbReference>
<keyword evidence="4 11" id="KW-0812">Transmembrane</keyword>
<evidence type="ECO:0000256" key="6">
    <source>
        <dbReference type="ARBA" id="ARBA00022989"/>
    </source>
</evidence>
<evidence type="ECO:0000313" key="12">
    <source>
        <dbReference type="EMBL" id="ETW56486.1"/>
    </source>
</evidence>
<gene>
    <name evidence="12" type="ORF">PFUGPA_01276</name>
</gene>
<dbReference type="Proteomes" id="UP000019103">
    <property type="component" value="Unassembled WGS sequence"/>
</dbReference>
<evidence type="ECO:0000256" key="7">
    <source>
        <dbReference type="ARBA" id="ARBA00023136"/>
    </source>
</evidence>
<comment type="similarity">
    <text evidence="8">Belongs to the TMEM147 family.</text>
</comment>
<dbReference type="InterPro" id="IPR019164">
    <property type="entry name" value="TMEM147"/>
</dbReference>
<dbReference type="PANTHER" id="PTHR12869">
    <property type="entry name" value="SMALL SEVEN TRANSMEMBRANE DOMAIN-CONTAINING PROTEIN"/>
    <property type="match status" value="1"/>
</dbReference>
<reference evidence="12 13" key="1">
    <citation type="submission" date="2013-02" db="EMBL/GenBank/DDBJ databases">
        <title>The Genome Annotation of Plasmodium falciparum Palo Alto/Uganda.</title>
        <authorList>
            <consortium name="The Broad Institute Genome Sequencing Platform"/>
            <consortium name="The Broad Institute Genome Sequencing Center for Infectious Disease"/>
            <person name="Neafsey D."/>
            <person name="Hoffman S."/>
            <person name="Volkman S."/>
            <person name="Rosenthal P."/>
            <person name="Walker B."/>
            <person name="Young S.K."/>
            <person name="Zeng Q."/>
            <person name="Gargeya S."/>
            <person name="Fitzgerald M."/>
            <person name="Haas B."/>
            <person name="Abouelleil A."/>
            <person name="Allen A.W."/>
            <person name="Alvarado L."/>
            <person name="Arachchi H.M."/>
            <person name="Berlin A.M."/>
            <person name="Chapman S.B."/>
            <person name="Gainer-Dewar J."/>
            <person name="Goldberg J."/>
            <person name="Griggs A."/>
            <person name="Gujja S."/>
            <person name="Hansen M."/>
            <person name="Howarth C."/>
            <person name="Imamovic A."/>
            <person name="Ireland A."/>
            <person name="Larimer J."/>
            <person name="McCowan C."/>
            <person name="Murphy C."/>
            <person name="Pearson M."/>
            <person name="Poon T.W."/>
            <person name="Priest M."/>
            <person name="Roberts A."/>
            <person name="Saif S."/>
            <person name="Shea T."/>
            <person name="Sisk P."/>
            <person name="Sykes S."/>
            <person name="Wortman J."/>
            <person name="Nusbaum C."/>
            <person name="Birren B."/>
        </authorList>
    </citation>
    <scope>NUCLEOTIDE SEQUENCE [LARGE SCALE GENOMIC DNA]</scope>
    <source>
        <strain evidence="12 13">Palo Alto/Uganda</strain>
    </source>
</reference>
<evidence type="ECO:0000256" key="8">
    <source>
        <dbReference type="ARBA" id="ARBA00034739"/>
    </source>
</evidence>
<evidence type="ECO:0000256" key="9">
    <source>
        <dbReference type="ARBA" id="ARBA00034846"/>
    </source>
</evidence>
<feature type="transmembrane region" description="Helical" evidence="11">
    <location>
        <begin position="96"/>
        <end position="117"/>
    </location>
</feature>
<reference evidence="12 13" key="2">
    <citation type="submission" date="2013-02" db="EMBL/GenBank/DDBJ databases">
        <title>The Genome Sequence of Plasmodium falciparum Palo Alto/Uganda.</title>
        <authorList>
            <consortium name="The Broad Institute Genome Sequencing Platform"/>
            <consortium name="The Broad Institute Genome Sequencing Center for Infectious Disease"/>
            <person name="Neafsey D."/>
            <person name="Cheeseman I."/>
            <person name="Volkman S."/>
            <person name="Adams J."/>
            <person name="Walker B."/>
            <person name="Young S.K."/>
            <person name="Zeng Q."/>
            <person name="Gargeya S."/>
            <person name="Fitzgerald M."/>
            <person name="Haas B."/>
            <person name="Abouelleil A."/>
            <person name="Alvarado L."/>
            <person name="Arachchi H.M."/>
            <person name="Berlin A.M."/>
            <person name="Chapman S.B."/>
            <person name="Dewar J."/>
            <person name="Goldberg J."/>
            <person name="Griggs A."/>
            <person name="Gujja S."/>
            <person name="Hansen M."/>
            <person name="Howarth C."/>
            <person name="Imamovic A."/>
            <person name="Larimer J."/>
            <person name="McCowan C."/>
            <person name="Murphy C."/>
            <person name="Neiman D."/>
            <person name="Pearson M."/>
            <person name="Priest M."/>
            <person name="Roberts A."/>
            <person name="Saif S."/>
            <person name="Shea T."/>
            <person name="Sisk P."/>
            <person name="Sykes S."/>
            <person name="Wortman J."/>
            <person name="Nusbaum C."/>
            <person name="Birren B."/>
        </authorList>
    </citation>
    <scope>NUCLEOTIDE SEQUENCE [LARGE SCALE GENOMIC DNA]</scope>
    <source>
        <strain evidence="12 13">Palo Alto/Uganda</strain>
    </source>
</reference>
<dbReference type="OrthoDB" id="9993532at2759"/>
<dbReference type="AlphaFoldDB" id="W4J4E4"/>
<evidence type="ECO:0000256" key="1">
    <source>
        <dbReference type="ARBA" id="ARBA00004477"/>
    </source>
</evidence>